<gene>
    <name evidence="1" type="ORF">UFOPK3522_01706</name>
</gene>
<proteinExistence type="predicted"/>
<dbReference type="InterPro" id="IPR036188">
    <property type="entry name" value="FAD/NAD-bd_sf"/>
</dbReference>
<protein>
    <submittedName>
        <fullName evidence="1">Unannotated protein</fullName>
    </submittedName>
</protein>
<accession>A0A6J5ZZE8</accession>
<sequence>MTGLEYSGTEVSEVITSAGAIRCEAVVGATGLWTPSWWRMQGLEPTMTLGEGEQAEQRPLTEYWLAREGDYVLPGVGLSGNAGRAAPVVHFDQTAPLYSDRDGELITDEPWGIYFRMGMTGGGIVGGGLPLAMGPDFVVDPYGPDNPAQVAGDDLSEFFTSGLAFMLKRFRGAGNRWDSNPNGGVLALTPDRYPVTDWTAPNVYSIIDAGHGFKMLAVGREAAREILGHRPSPLLEPFRLSRFGSGTTHVVSKSPYPWT</sequence>
<reference evidence="1" key="1">
    <citation type="submission" date="2020-05" db="EMBL/GenBank/DDBJ databases">
        <authorList>
            <person name="Chiriac C."/>
            <person name="Salcher M."/>
            <person name="Ghai R."/>
            <person name="Kavagutti S V."/>
        </authorList>
    </citation>
    <scope>NUCLEOTIDE SEQUENCE</scope>
</reference>
<dbReference type="AlphaFoldDB" id="A0A6J5ZZE8"/>
<dbReference type="Gene3D" id="3.50.50.60">
    <property type="entry name" value="FAD/NAD(P)-binding domain"/>
    <property type="match status" value="1"/>
</dbReference>
<evidence type="ECO:0000313" key="1">
    <source>
        <dbReference type="EMBL" id="CAB4347485.1"/>
    </source>
</evidence>
<name>A0A6J5ZZE8_9ZZZZ</name>
<dbReference type="SUPFAM" id="SSF51905">
    <property type="entry name" value="FAD/NAD(P)-binding domain"/>
    <property type="match status" value="1"/>
</dbReference>
<dbReference type="EMBL" id="CAESAO010000224">
    <property type="protein sequence ID" value="CAB4347485.1"/>
    <property type="molecule type" value="Genomic_DNA"/>
</dbReference>
<dbReference type="Gene3D" id="3.30.9.10">
    <property type="entry name" value="D-Amino Acid Oxidase, subunit A, domain 2"/>
    <property type="match status" value="1"/>
</dbReference>
<organism evidence="1">
    <name type="scientific">freshwater metagenome</name>
    <dbReference type="NCBI Taxonomy" id="449393"/>
    <lineage>
        <taxon>unclassified sequences</taxon>
        <taxon>metagenomes</taxon>
        <taxon>ecological metagenomes</taxon>
    </lineage>
</organism>